<dbReference type="CDD" id="cd06170">
    <property type="entry name" value="LuxR_C_like"/>
    <property type="match status" value="1"/>
</dbReference>
<evidence type="ECO:0000313" key="4">
    <source>
        <dbReference type="EMBL" id="GHH71703.1"/>
    </source>
</evidence>
<dbReference type="PRINTS" id="PR00038">
    <property type="entry name" value="HTHLUXR"/>
</dbReference>
<dbReference type="InterPro" id="IPR041664">
    <property type="entry name" value="AAA_16"/>
</dbReference>
<feature type="domain" description="HTH luxR-type" evidence="3">
    <location>
        <begin position="914"/>
        <end position="981"/>
    </location>
</feature>
<dbReference type="GO" id="GO:0004016">
    <property type="term" value="F:adenylate cyclase activity"/>
    <property type="evidence" value="ECO:0007669"/>
    <property type="project" value="TreeGrafter"/>
</dbReference>
<keyword evidence="2" id="KW-0067">ATP-binding</keyword>
<keyword evidence="5" id="KW-1185">Reference proteome</keyword>
<gene>
    <name evidence="4" type="ORF">GCM10018781_33460</name>
</gene>
<dbReference type="InterPro" id="IPR000792">
    <property type="entry name" value="Tscrpt_reg_LuxR_C"/>
</dbReference>
<dbReference type="PROSITE" id="PS00622">
    <property type="entry name" value="HTH_LUXR_1"/>
    <property type="match status" value="1"/>
</dbReference>
<dbReference type="Pfam" id="PF00196">
    <property type="entry name" value="GerE"/>
    <property type="match status" value="1"/>
</dbReference>
<dbReference type="GO" id="GO:0005524">
    <property type="term" value="F:ATP binding"/>
    <property type="evidence" value="ECO:0007669"/>
    <property type="project" value="UniProtKB-KW"/>
</dbReference>
<dbReference type="EMBL" id="BNBO01000016">
    <property type="protein sequence ID" value="GHH71703.1"/>
    <property type="molecule type" value="Genomic_DNA"/>
</dbReference>
<dbReference type="InterPro" id="IPR016032">
    <property type="entry name" value="Sig_transdc_resp-reg_C-effctor"/>
</dbReference>
<dbReference type="SUPFAM" id="SSF46894">
    <property type="entry name" value="C-terminal effector domain of the bipartite response regulators"/>
    <property type="match status" value="1"/>
</dbReference>
<dbReference type="InterPro" id="IPR036388">
    <property type="entry name" value="WH-like_DNA-bd_sf"/>
</dbReference>
<keyword evidence="1" id="KW-0547">Nucleotide-binding</keyword>
<dbReference type="Proteomes" id="UP000617734">
    <property type="component" value="Unassembled WGS sequence"/>
</dbReference>
<evidence type="ECO:0000259" key="3">
    <source>
        <dbReference type="PROSITE" id="PS50043"/>
    </source>
</evidence>
<protein>
    <submittedName>
        <fullName evidence="4">LuxR family transcriptional regulator</fullName>
    </submittedName>
</protein>
<accession>A0A919FTD0</accession>
<organism evidence="4 5">
    <name type="scientific">Kitasatospora indigofera</name>
    <dbReference type="NCBI Taxonomy" id="67307"/>
    <lineage>
        <taxon>Bacteria</taxon>
        <taxon>Bacillati</taxon>
        <taxon>Actinomycetota</taxon>
        <taxon>Actinomycetes</taxon>
        <taxon>Kitasatosporales</taxon>
        <taxon>Streptomycetaceae</taxon>
        <taxon>Kitasatospora</taxon>
    </lineage>
</organism>
<dbReference type="AlphaFoldDB" id="A0A919FTD0"/>
<evidence type="ECO:0000313" key="5">
    <source>
        <dbReference type="Proteomes" id="UP000617734"/>
    </source>
</evidence>
<dbReference type="PANTHER" id="PTHR16305">
    <property type="entry name" value="TESTICULAR SOLUBLE ADENYLYL CYCLASE"/>
    <property type="match status" value="1"/>
</dbReference>
<dbReference type="SUPFAM" id="SSF52540">
    <property type="entry name" value="P-loop containing nucleoside triphosphate hydrolases"/>
    <property type="match status" value="1"/>
</dbReference>
<dbReference type="Pfam" id="PF13191">
    <property type="entry name" value="AAA_16"/>
    <property type="match status" value="1"/>
</dbReference>
<evidence type="ECO:0000256" key="2">
    <source>
        <dbReference type="ARBA" id="ARBA00022840"/>
    </source>
</evidence>
<dbReference type="InterPro" id="IPR027417">
    <property type="entry name" value="P-loop_NTPase"/>
</dbReference>
<dbReference type="PROSITE" id="PS50043">
    <property type="entry name" value="HTH_LUXR_2"/>
    <property type="match status" value="1"/>
</dbReference>
<proteinExistence type="predicted"/>
<sequence>MGGIAWRSVSPDAEFVPKVAMADLSVGGTGSGRRAGFAFVGREPELRSLVNGLLEGPAVVFVEGEAGLGKSRLLREAAARLEGQGLAVLRGWCHPLREPLPFGPVVDALRDAHALFGPGARFSPATAHLAPHIPELAERFPAPGPEIGAQPRQQQLMRAVHDLLGSLGPVVLMVEDLHWADEATRDLLLLLARNPPQQLRMALTYRREDLPGARNVLGSPYRRPVGVGGTEIALTPLAEKQVRELAASAIGPAAAARLGRELFERSGGLPLAAEEDLLVLADQAALGGGKGSALKDAAVPRALQEAVNSRVAVLDPGAVAVVQAAAVLAVPASEEQLALLTGLEEEQAEQALTAALVADVLVERGPGRYGFRHVLARRAVYERIVGPRRRRLHVRAIEALSGQDTLALVQIAHHARQLGDITAWLPRALAAADHAVAVGDDGVAAELLQQLLAEPALPPEDRARTALTLSNVAFWSADSVASTALLSRIIADPALPTPVRGEIRLNLARTLMNTSTDRVRQMEELERAITELESRPGLAAGAMAALSMGHRADTTLVQDREMMDRAVRIVARSDDPLAHATVLALRITLLAVSGDRQAWDLAADLPRESPDRDVLRQVARALHNLADAAFVFGQDDRARAPLHEARELTRSTGYKLFAHGCDVIRLRLDFGAGRWEGLDERFESMIPETSDGSGFQTETVMVRAMLNVARGRWARAREDLAPFDTGDESHTYWQLGQQGVPVLARIDLLEDEPRRAWQRLQGPLAVRRHKGGWGWATELVPTAVQAALACGLSEEAARLTDEAAAGIEGQDSPGAEAEILWCRGLLAARSDPGAAFDLLEQARIRYEAIGRAYTAALLSEQAGRLQLTDNPGRGARRLQQALDVFTRLDATADAARCRQALRAGGQLRPEPRGRRTYGADLSPRERQVATLLATGAGNQEIARTLGLSPRTVEHHVANALKKLGVTRARVGEAIRAGGDPGL</sequence>
<dbReference type="PANTHER" id="PTHR16305:SF35">
    <property type="entry name" value="TRANSCRIPTIONAL ACTIVATOR DOMAIN"/>
    <property type="match status" value="1"/>
</dbReference>
<name>A0A919FTD0_9ACTN</name>
<dbReference type="GO" id="GO:0006355">
    <property type="term" value="P:regulation of DNA-templated transcription"/>
    <property type="evidence" value="ECO:0007669"/>
    <property type="project" value="InterPro"/>
</dbReference>
<dbReference type="Gene3D" id="1.10.10.10">
    <property type="entry name" value="Winged helix-like DNA-binding domain superfamily/Winged helix DNA-binding domain"/>
    <property type="match status" value="1"/>
</dbReference>
<comment type="caution">
    <text evidence="4">The sequence shown here is derived from an EMBL/GenBank/DDBJ whole genome shotgun (WGS) entry which is preliminary data.</text>
</comment>
<reference evidence="4" key="1">
    <citation type="journal article" date="2014" name="Int. J. Syst. Evol. Microbiol.">
        <title>Complete genome sequence of Corynebacterium casei LMG S-19264T (=DSM 44701T), isolated from a smear-ripened cheese.</title>
        <authorList>
            <consortium name="US DOE Joint Genome Institute (JGI-PGF)"/>
            <person name="Walter F."/>
            <person name="Albersmeier A."/>
            <person name="Kalinowski J."/>
            <person name="Ruckert C."/>
        </authorList>
    </citation>
    <scope>NUCLEOTIDE SEQUENCE</scope>
    <source>
        <strain evidence="4">JCM 4646</strain>
    </source>
</reference>
<reference evidence="4" key="2">
    <citation type="submission" date="2020-09" db="EMBL/GenBank/DDBJ databases">
        <authorList>
            <person name="Sun Q."/>
            <person name="Ohkuma M."/>
        </authorList>
    </citation>
    <scope>NUCLEOTIDE SEQUENCE</scope>
    <source>
        <strain evidence="4">JCM 4646</strain>
    </source>
</reference>
<dbReference type="GO" id="GO:0003677">
    <property type="term" value="F:DNA binding"/>
    <property type="evidence" value="ECO:0007669"/>
    <property type="project" value="InterPro"/>
</dbReference>
<dbReference type="GO" id="GO:0005737">
    <property type="term" value="C:cytoplasm"/>
    <property type="evidence" value="ECO:0007669"/>
    <property type="project" value="TreeGrafter"/>
</dbReference>
<dbReference type="SMART" id="SM00421">
    <property type="entry name" value="HTH_LUXR"/>
    <property type="match status" value="1"/>
</dbReference>
<evidence type="ECO:0000256" key="1">
    <source>
        <dbReference type="ARBA" id="ARBA00022741"/>
    </source>
</evidence>